<proteinExistence type="predicted"/>
<dbReference type="Pfam" id="PF20358">
    <property type="entry name" value="DUF6653"/>
    <property type="match status" value="1"/>
</dbReference>
<gene>
    <name evidence="2" type="ORF">RZ517_12195</name>
</gene>
<reference evidence="2 3" key="1">
    <citation type="submission" date="2023-10" db="EMBL/GenBank/DDBJ databases">
        <title>Roseovarius strain S88 nov., isolated from a marine algae.</title>
        <authorList>
            <person name="Lee M.W."/>
            <person name="Lee J.K."/>
            <person name="Kim J.M."/>
            <person name="Choi D.G."/>
            <person name="Baek J.H."/>
            <person name="Bayburt H."/>
            <person name="Jung J.J."/>
            <person name="Han D.M."/>
            <person name="Jeon C.O."/>
        </authorList>
    </citation>
    <scope>NUCLEOTIDE SEQUENCE [LARGE SCALE GENOMIC DNA]</scope>
    <source>
        <strain evidence="2 3">S88</strain>
    </source>
</reference>
<protein>
    <submittedName>
        <fullName evidence="2">DUF6653 family protein</fullName>
    </submittedName>
</protein>
<evidence type="ECO:0000256" key="1">
    <source>
        <dbReference type="SAM" id="Phobius"/>
    </source>
</evidence>
<keyword evidence="3" id="KW-1185">Reference proteome</keyword>
<dbReference type="InterPro" id="IPR046595">
    <property type="entry name" value="DUF6653"/>
</dbReference>
<feature type="transmembrane region" description="Helical" evidence="1">
    <location>
        <begin position="34"/>
        <end position="65"/>
    </location>
</feature>
<keyword evidence="1" id="KW-1133">Transmembrane helix</keyword>
<evidence type="ECO:0000313" key="2">
    <source>
        <dbReference type="EMBL" id="WWR45554.1"/>
    </source>
</evidence>
<sequence>MKALYRAAERLMAMDDATWARHANPMSAYTRFTVLPLLVLAIWCRVFLGWWAILPTALVLLWAWINPRAFPPPDNLDNWASRGVLGERVFLNRREEVAAHHRAWADGLAWASLPGVIVLVIGLIWLEPWWTVFGMVLAVGPKVWFVDRMVWLYGDWLRDTGKELGDV</sequence>
<feature type="transmembrane region" description="Helical" evidence="1">
    <location>
        <begin position="116"/>
        <end position="139"/>
    </location>
</feature>
<dbReference type="RefSeq" id="WP_338548478.1">
    <property type="nucleotide sequence ID" value="NZ_CP146069.1"/>
</dbReference>
<keyword evidence="1" id="KW-0812">Transmembrane</keyword>
<accession>A0ABZ2HH70</accession>
<dbReference type="Proteomes" id="UP001364156">
    <property type="component" value="Chromosome"/>
</dbReference>
<organism evidence="2 3">
    <name type="scientific">Roseovarius phycicola</name>
    <dbReference type="NCBI Taxonomy" id="3080976"/>
    <lineage>
        <taxon>Bacteria</taxon>
        <taxon>Pseudomonadati</taxon>
        <taxon>Pseudomonadota</taxon>
        <taxon>Alphaproteobacteria</taxon>
        <taxon>Rhodobacterales</taxon>
        <taxon>Roseobacteraceae</taxon>
        <taxon>Roseovarius</taxon>
    </lineage>
</organism>
<name>A0ABZ2HH70_9RHOB</name>
<evidence type="ECO:0000313" key="3">
    <source>
        <dbReference type="Proteomes" id="UP001364156"/>
    </source>
</evidence>
<dbReference type="EMBL" id="CP146069">
    <property type="protein sequence ID" value="WWR45554.1"/>
    <property type="molecule type" value="Genomic_DNA"/>
</dbReference>
<keyword evidence="1" id="KW-0472">Membrane</keyword>